<dbReference type="Pfam" id="PF07751">
    <property type="entry name" value="Abi_2"/>
    <property type="match status" value="1"/>
</dbReference>
<dbReference type="PATRIC" id="fig|1423767.3.peg.1058"/>
<dbReference type="RefSeq" id="WP_025015000.1">
    <property type="nucleotide sequence ID" value="NZ_AZFU01000025.1"/>
</dbReference>
<reference evidence="1 2" key="1">
    <citation type="journal article" date="2015" name="Genome Announc.">
        <title>Expanding the biotechnology potential of lactobacilli through comparative genomics of 213 strains and associated genera.</title>
        <authorList>
            <person name="Sun Z."/>
            <person name="Harris H.M."/>
            <person name="McCann A."/>
            <person name="Guo C."/>
            <person name="Argimon S."/>
            <person name="Zhang W."/>
            <person name="Yang X."/>
            <person name="Jeffery I.B."/>
            <person name="Cooney J.C."/>
            <person name="Kagawa T.F."/>
            <person name="Liu W."/>
            <person name="Song Y."/>
            <person name="Salvetti E."/>
            <person name="Wrobel A."/>
            <person name="Rasinkangas P."/>
            <person name="Parkhill J."/>
            <person name="Rea M.C."/>
            <person name="O'Sullivan O."/>
            <person name="Ritari J."/>
            <person name="Douillard F.P."/>
            <person name="Paul Ross R."/>
            <person name="Yang R."/>
            <person name="Briner A.E."/>
            <person name="Felis G.E."/>
            <person name="de Vos W.M."/>
            <person name="Barrangou R."/>
            <person name="Klaenhammer T.R."/>
            <person name="Caufield P.W."/>
            <person name="Cui Y."/>
            <person name="Zhang H."/>
            <person name="O'Toole P.W."/>
        </authorList>
    </citation>
    <scope>NUCLEOTIDE SEQUENCE [LARGE SCALE GENOMIC DNA]</scope>
    <source>
        <strain evidence="1 2">DSM 16761</strain>
    </source>
</reference>
<sequence length="351" mass="41340">MKVGRQPPWGCLLVQNFGKSYALFTETAILILNIYEQVIQNTEIEIRKSNYMKKKLTTEELITHIKNKGITFNHMTENDAKKCLRTLNYYYKLAAYRKNFKKDVNGKYEDLDFAYLTDLAAIDMQLRQFLLELCLDVEHGVKVLLLNRISDYLPNEDGYKIVQDFRNGADYGSDQYDLTIKNLKSNQYLKEMSRKYSQNPPVWVFLETVSFGGLTAFTEYFCVNRETTKKIKKISSLLRYCKNIRNACAHNTPILVNLFSNSDRLDKRPKAIQGISNNIGIPNQDTYYEKMVDLISLFYIHKSIQSELLGKFQYNKGQKLIQRFHRHYWYEKEENLTKFIDDLSILIEYLN</sequence>
<evidence type="ECO:0008006" key="3">
    <source>
        <dbReference type="Google" id="ProtNLM"/>
    </source>
</evidence>
<comment type="caution">
    <text evidence="1">The sequence shown here is derived from an EMBL/GenBank/DDBJ whole genome shotgun (WGS) entry which is preliminary data.</text>
</comment>
<dbReference type="OrthoDB" id="5363652at2"/>
<dbReference type="Proteomes" id="UP000051307">
    <property type="component" value="Unassembled WGS sequence"/>
</dbReference>
<gene>
    <name evidence="1" type="ORF">FC59_GL001022</name>
</gene>
<evidence type="ECO:0000313" key="2">
    <source>
        <dbReference type="Proteomes" id="UP000051307"/>
    </source>
</evidence>
<protein>
    <recommendedName>
        <fullName evidence="3">Abi family protein</fullName>
    </recommendedName>
</protein>
<evidence type="ECO:0000313" key="1">
    <source>
        <dbReference type="EMBL" id="KRM03849.1"/>
    </source>
</evidence>
<name>A0A0R1VLL7_9LACO</name>
<dbReference type="eggNOG" id="COG4823">
    <property type="taxonomic scope" value="Bacteria"/>
</dbReference>
<dbReference type="InterPro" id="IPR011664">
    <property type="entry name" value="Abi_system_AbiD/AbiF-like"/>
</dbReference>
<accession>A0A0R1VLL7</accession>
<proteinExistence type="predicted"/>
<dbReference type="EMBL" id="AZFU01000025">
    <property type="protein sequence ID" value="KRM03849.1"/>
    <property type="molecule type" value="Genomic_DNA"/>
</dbReference>
<organism evidence="1 2">
    <name type="scientific">Lactobacillus kitasatonis DSM 16761 = JCM 1039</name>
    <dbReference type="NCBI Taxonomy" id="1423767"/>
    <lineage>
        <taxon>Bacteria</taxon>
        <taxon>Bacillati</taxon>
        <taxon>Bacillota</taxon>
        <taxon>Bacilli</taxon>
        <taxon>Lactobacillales</taxon>
        <taxon>Lactobacillaceae</taxon>
        <taxon>Lactobacillus</taxon>
    </lineage>
</organism>
<dbReference type="AlphaFoldDB" id="A0A0R1VLL7"/>